<dbReference type="SUPFAM" id="SSF63446">
    <property type="entry name" value="Type I dockerin domain"/>
    <property type="match status" value="1"/>
</dbReference>
<feature type="non-terminal residue" evidence="2">
    <location>
        <position position="308"/>
    </location>
</feature>
<dbReference type="Gene3D" id="2.60.40.60">
    <property type="entry name" value="Cadherins"/>
    <property type="match status" value="1"/>
</dbReference>
<sequence length="308" mass="32596">MAYIKTILPIVLVWLISFPIYAAPTLTLTYAGDSAKPVAGVKLTQTESDGTVTVYASNSNGEVTLNTTANTYTLSSSLSETGTDPVDLLDAIWILQHSGELRTLTADQLKAADVSGDGEVDLLDAIYILQHSGELRTLSPSLIFLDATTGNPLSETTFSPTDTPSVTVVRTGDVDQGFDPTLITDHAPILTGKTTLSIDENETTVSTLIGTDADGDTLTYTLSGTDVSYFTISASGALTFNNAPDYETNKTSYSVTVTVSDGSNTTTQDITILVTNDQEGIIAYSYSITDGTASTPPRLKASLQFDEL</sequence>
<name>A0A382RLN8_9ZZZZ</name>
<dbReference type="CDD" id="cd14256">
    <property type="entry name" value="Dockerin_I"/>
    <property type="match status" value="1"/>
</dbReference>
<dbReference type="GO" id="GO:0016020">
    <property type="term" value="C:membrane"/>
    <property type="evidence" value="ECO:0007669"/>
    <property type="project" value="InterPro"/>
</dbReference>
<gene>
    <name evidence="2" type="ORF">METZ01_LOCUS351174</name>
</gene>
<protein>
    <recommendedName>
        <fullName evidence="1">Cadherin domain-containing protein</fullName>
    </recommendedName>
</protein>
<dbReference type="InterPro" id="IPR036439">
    <property type="entry name" value="Dockerin_dom_sf"/>
</dbReference>
<organism evidence="2">
    <name type="scientific">marine metagenome</name>
    <dbReference type="NCBI Taxonomy" id="408172"/>
    <lineage>
        <taxon>unclassified sequences</taxon>
        <taxon>metagenomes</taxon>
        <taxon>ecological metagenomes</taxon>
    </lineage>
</organism>
<reference evidence="2" key="1">
    <citation type="submission" date="2018-05" db="EMBL/GenBank/DDBJ databases">
        <authorList>
            <person name="Lanie J.A."/>
            <person name="Ng W.-L."/>
            <person name="Kazmierczak K.M."/>
            <person name="Andrzejewski T.M."/>
            <person name="Davidsen T.M."/>
            <person name="Wayne K.J."/>
            <person name="Tettelin H."/>
            <person name="Glass J.I."/>
            <person name="Rusch D."/>
            <person name="Podicherti R."/>
            <person name="Tsui H.-C.T."/>
            <person name="Winkler M.E."/>
        </authorList>
    </citation>
    <scope>NUCLEOTIDE SEQUENCE</scope>
</reference>
<dbReference type="SUPFAM" id="SSF49313">
    <property type="entry name" value="Cadherin-like"/>
    <property type="match status" value="1"/>
</dbReference>
<dbReference type="GO" id="GO:0000272">
    <property type="term" value="P:polysaccharide catabolic process"/>
    <property type="evidence" value="ECO:0007669"/>
    <property type="project" value="InterPro"/>
</dbReference>
<proteinExistence type="predicted"/>
<evidence type="ECO:0000259" key="1">
    <source>
        <dbReference type="PROSITE" id="PS50268"/>
    </source>
</evidence>
<accession>A0A382RLN8</accession>
<dbReference type="InterPro" id="IPR002126">
    <property type="entry name" value="Cadherin-like_dom"/>
</dbReference>
<dbReference type="GO" id="GO:0007156">
    <property type="term" value="P:homophilic cell adhesion via plasma membrane adhesion molecules"/>
    <property type="evidence" value="ECO:0007669"/>
    <property type="project" value="InterPro"/>
</dbReference>
<dbReference type="EMBL" id="UINC01122484">
    <property type="protein sequence ID" value="SVC98320.1"/>
    <property type="molecule type" value="Genomic_DNA"/>
</dbReference>
<dbReference type="Gene3D" id="1.10.1330.10">
    <property type="entry name" value="Dockerin domain"/>
    <property type="match status" value="1"/>
</dbReference>
<dbReference type="Pfam" id="PF17963">
    <property type="entry name" value="Big_9"/>
    <property type="match status" value="1"/>
</dbReference>
<feature type="domain" description="Cadherin" evidence="1">
    <location>
        <begin position="190"/>
        <end position="299"/>
    </location>
</feature>
<dbReference type="InterPro" id="IPR015919">
    <property type="entry name" value="Cadherin-like_sf"/>
</dbReference>
<dbReference type="CDD" id="cd11304">
    <property type="entry name" value="Cadherin_repeat"/>
    <property type="match status" value="1"/>
</dbReference>
<dbReference type="AlphaFoldDB" id="A0A382RLN8"/>
<evidence type="ECO:0000313" key="2">
    <source>
        <dbReference type="EMBL" id="SVC98320.1"/>
    </source>
</evidence>
<dbReference type="PROSITE" id="PS50268">
    <property type="entry name" value="CADHERIN_2"/>
    <property type="match status" value="1"/>
</dbReference>
<dbReference type="GO" id="GO:0005509">
    <property type="term" value="F:calcium ion binding"/>
    <property type="evidence" value="ECO:0007669"/>
    <property type="project" value="InterPro"/>
</dbReference>